<gene>
    <name evidence="4" type="ORF">GCM10009665_74190</name>
</gene>
<dbReference type="PANTHER" id="PTHR10963">
    <property type="entry name" value="GLYCOSYL HYDROLASE-RELATED"/>
    <property type="match status" value="1"/>
</dbReference>
<dbReference type="CDD" id="cd02182">
    <property type="entry name" value="GH16_Strep_laminarinase_like"/>
    <property type="match status" value="1"/>
</dbReference>
<dbReference type="Pfam" id="PF00652">
    <property type="entry name" value="Ricin_B_lectin"/>
    <property type="match status" value="1"/>
</dbReference>
<feature type="chain" id="PRO_5045665075" evidence="2">
    <location>
        <begin position="46"/>
        <end position="447"/>
    </location>
</feature>
<dbReference type="PANTHER" id="PTHR10963:SF55">
    <property type="entry name" value="GLYCOSIDE HYDROLASE FAMILY 16 PROTEIN"/>
    <property type="match status" value="1"/>
</dbReference>
<dbReference type="InterPro" id="IPR000772">
    <property type="entry name" value="Ricin_B_lectin"/>
</dbReference>
<dbReference type="InterPro" id="IPR013320">
    <property type="entry name" value="ConA-like_dom_sf"/>
</dbReference>
<evidence type="ECO:0000313" key="4">
    <source>
        <dbReference type="EMBL" id="GAA1068895.1"/>
    </source>
</evidence>
<comment type="caution">
    <text evidence="4">The sequence shown here is derived from an EMBL/GenBank/DDBJ whole genome shotgun (WGS) entry which is preliminary data.</text>
</comment>
<reference evidence="4 5" key="1">
    <citation type="journal article" date="2019" name="Int. J. Syst. Evol. Microbiol.">
        <title>The Global Catalogue of Microorganisms (GCM) 10K type strain sequencing project: providing services to taxonomists for standard genome sequencing and annotation.</title>
        <authorList>
            <consortium name="The Broad Institute Genomics Platform"/>
            <consortium name="The Broad Institute Genome Sequencing Center for Infectious Disease"/>
            <person name="Wu L."/>
            <person name="Ma J."/>
        </authorList>
    </citation>
    <scope>NUCLEOTIDE SEQUENCE [LARGE SCALE GENOMIC DNA]</scope>
    <source>
        <strain evidence="4 5">JCM 13004</strain>
    </source>
</reference>
<dbReference type="CDD" id="cd23451">
    <property type="entry name" value="beta-trefoil_Ricin_laminarinase"/>
    <property type="match status" value="1"/>
</dbReference>
<dbReference type="EMBL" id="BAAALF010000276">
    <property type="protein sequence ID" value="GAA1068895.1"/>
    <property type="molecule type" value="Genomic_DNA"/>
</dbReference>
<accession>A0ABN1T771</accession>
<dbReference type="PROSITE" id="PS50231">
    <property type="entry name" value="RICIN_B_LECTIN"/>
    <property type="match status" value="1"/>
</dbReference>
<dbReference type="InterPro" id="IPR035992">
    <property type="entry name" value="Ricin_B-like_lectins"/>
</dbReference>
<dbReference type="SUPFAM" id="SSF49899">
    <property type="entry name" value="Concanavalin A-like lectins/glucanases"/>
    <property type="match status" value="1"/>
</dbReference>
<keyword evidence="4" id="KW-0378">Hydrolase</keyword>
<dbReference type="InterPro" id="IPR050546">
    <property type="entry name" value="Glycosyl_Hydrlase_16"/>
</dbReference>
<evidence type="ECO:0000256" key="1">
    <source>
        <dbReference type="ARBA" id="ARBA00006865"/>
    </source>
</evidence>
<dbReference type="Proteomes" id="UP001500037">
    <property type="component" value="Unassembled WGS sequence"/>
</dbReference>
<evidence type="ECO:0000259" key="3">
    <source>
        <dbReference type="PROSITE" id="PS51762"/>
    </source>
</evidence>
<dbReference type="Gene3D" id="2.80.10.50">
    <property type="match status" value="2"/>
</dbReference>
<name>A0ABN1T771_9ACTN</name>
<keyword evidence="2" id="KW-0732">Signal</keyword>
<comment type="similarity">
    <text evidence="1">Belongs to the glycosyl hydrolase 16 family.</text>
</comment>
<dbReference type="InterPro" id="IPR000757">
    <property type="entry name" value="Beta-glucanase-like"/>
</dbReference>
<evidence type="ECO:0000313" key="5">
    <source>
        <dbReference type="Proteomes" id="UP001500037"/>
    </source>
</evidence>
<dbReference type="Gene3D" id="2.60.120.200">
    <property type="match status" value="1"/>
</dbReference>
<keyword evidence="5" id="KW-1185">Reference proteome</keyword>
<sequence length="447" mass="45554">MTPVPLHPHARPGVHPFLRRCRPVVAALAAALLALFVAAPAPASAATVPAPPAGWTTVFSDSFAGAANSPPSAANWTYDTGPGSNFGTGEIETMTNSTANVHLDGNGHLDITALRNGSSWTSGRIRTPNASVGAPAGGKLEVVASIQQPGPGAGQGYWPAFWMLGPGQWPENGEIDIMEDVNALSQVAGTIHCGTYPGGVCNEGNGIGSGLRACPGCQSGYHTYAMILDRTNTAAESITWYLDGAAYFSVTEGQVGTGTWQQAFDHNLSIIFDLAIGGGFPNGVCGCTTPTAATTPGASMSVGYVAAYTTTGGGSNPGPGAGAITGYGGLCLDDRSASTANYNPVQVYTCNGTAAQNWSVVAAGSTLHVLGKCLDVNAAGTANGTAVDLYDCNNTGAQVWIPQSDGSLLNPQSGRCLDDTGWSTTAGTQVELWDCTGGANQKWHLPS</sequence>
<proteinExistence type="inferred from homology"/>
<feature type="signal peptide" evidence="2">
    <location>
        <begin position="1"/>
        <end position="45"/>
    </location>
</feature>
<dbReference type="SMART" id="SM00458">
    <property type="entry name" value="RICIN"/>
    <property type="match status" value="1"/>
</dbReference>
<dbReference type="SUPFAM" id="SSF50370">
    <property type="entry name" value="Ricin B-like lectins"/>
    <property type="match status" value="1"/>
</dbReference>
<dbReference type="PROSITE" id="PS51762">
    <property type="entry name" value="GH16_2"/>
    <property type="match status" value="1"/>
</dbReference>
<dbReference type="GO" id="GO:0016787">
    <property type="term" value="F:hydrolase activity"/>
    <property type="evidence" value="ECO:0007669"/>
    <property type="project" value="UniProtKB-KW"/>
</dbReference>
<protein>
    <submittedName>
        <fullName evidence="4">Glycoside hydrolase family 16 protein</fullName>
    </submittedName>
</protein>
<evidence type="ECO:0000256" key="2">
    <source>
        <dbReference type="SAM" id="SignalP"/>
    </source>
</evidence>
<feature type="domain" description="GH16" evidence="3">
    <location>
        <begin position="43"/>
        <end position="313"/>
    </location>
</feature>
<organism evidence="4 5">
    <name type="scientific">Kitasatospora nipponensis</name>
    <dbReference type="NCBI Taxonomy" id="258049"/>
    <lineage>
        <taxon>Bacteria</taxon>
        <taxon>Bacillati</taxon>
        <taxon>Actinomycetota</taxon>
        <taxon>Actinomycetes</taxon>
        <taxon>Kitasatosporales</taxon>
        <taxon>Streptomycetaceae</taxon>
        <taxon>Kitasatospora</taxon>
    </lineage>
</organism>
<dbReference type="RefSeq" id="WP_344446668.1">
    <property type="nucleotide sequence ID" value="NZ_BAAALF010000276.1"/>
</dbReference>
<dbReference type="Pfam" id="PF26113">
    <property type="entry name" value="GH16_XgeA"/>
    <property type="match status" value="1"/>
</dbReference>